<dbReference type="Proteomes" id="UP000003963">
    <property type="component" value="Unassembled WGS sequence"/>
</dbReference>
<proteinExistence type="predicted"/>
<dbReference type="STRING" id="457427.SSOG_01579"/>
<sequence>MNEIHRTASSPRAEAAITSAAEAAKHLARTGVIARQLDAIAPGTFHVRTVPVSTERDGARRRATWVALDDALGLPVKADREAHRAALGLLRRMFPAADWTRPHAYHASTGDLALDEPTAPADLGLDDQEPQR</sequence>
<reference evidence="2 3" key="1">
    <citation type="submission" date="2009-02" db="EMBL/GenBank/DDBJ databases">
        <title>Annotation of Streptomyces hygroscopicus strain ATCC 53653.</title>
        <authorList>
            <consortium name="The Broad Institute Genome Sequencing Platform"/>
            <consortium name="Broad Institute Microbial Sequencing Center"/>
            <person name="Fischbach M."/>
            <person name="Godfrey P."/>
            <person name="Ward D."/>
            <person name="Young S."/>
            <person name="Zeng Q."/>
            <person name="Koehrsen M."/>
            <person name="Alvarado L."/>
            <person name="Berlin A.M."/>
            <person name="Bochicchio J."/>
            <person name="Borenstein D."/>
            <person name="Chapman S.B."/>
            <person name="Chen Z."/>
            <person name="Engels R."/>
            <person name="Freedman E."/>
            <person name="Gellesch M."/>
            <person name="Goldberg J."/>
            <person name="Griggs A."/>
            <person name="Gujja S."/>
            <person name="Heilman E.R."/>
            <person name="Heiman D.I."/>
            <person name="Hepburn T.A."/>
            <person name="Howarth C."/>
            <person name="Jen D."/>
            <person name="Larson L."/>
            <person name="Lewis B."/>
            <person name="Mehta T."/>
            <person name="Park D."/>
            <person name="Pearson M."/>
            <person name="Richards J."/>
            <person name="Roberts A."/>
            <person name="Saif S."/>
            <person name="Shea T.D."/>
            <person name="Shenoy N."/>
            <person name="Sisk P."/>
            <person name="Stolte C."/>
            <person name="Sykes S.N."/>
            <person name="Thomson T."/>
            <person name="Walk T."/>
            <person name="White J."/>
            <person name="Yandava C."/>
            <person name="Straight P."/>
            <person name="Clardy J."/>
            <person name="Hung D."/>
            <person name="Kolter R."/>
            <person name="Mekalanos J."/>
            <person name="Walker S."/>
            <person name="Walsh C.T."/>
            <person name="Wieland-Brown L.C."/>
            <person name="Haas B."/>
            <person name="Nusbaum C."/>
            <person name="Birren B."/>
        </authorList>
    </citation>
    <scope>NUCLEOTIDE SEQUENCE [LARGE SCALE GENOMIC DNA]</scope>
    <source>
        <strain evidence="2 3">ATCC 53653</strain>
    </source>
</reference>
<dbReference type="EMBL" id="GG657754">
    <property type="protein sequence ID" value="EFL21867.1"/>
    <property type="molecule type" value="Genomic_DNA"/>
</dbReference>
<protein>
    <submittedName>
        <fullName evidence="2">Uncharacterized protein</fullName>
    </submittedName>
</protein>
<feature type="region of interest" description="Disordered" evidence="1">
    <location>
        <begin position="110"/>
        <end position="132"/>
    </location>
</feature>
<evidence type="ECO:0000313" key="2">
    <source>
        <dbReference type="EMBL" id="EFL21867.1"/>
    </source>
</evidence>
<name>D9WPK2_9ACTN</name>
<evidence type="ECO:0000256" key="1">
    <source>
        <dbReference type="SAM" id="MobiDB-lite"/>
    </source>
</evidence>
<dbReference type="HOGENOM" id="CLU_1980307_0_0_11"/>
<keyword evidence="3" id="KW-1185">Reference proteome</keyword>
<dbReference type="AlphaFoldDB" id="D9WPK2"/>
<organism evidence="2 3">
    <name type="scientific">Streptomyces himastatinicus ATCC 53653</name>
    <dbReference type="NCBI Taxonomy" id="457427"/>
    <lineage>
        <taxon>Bacteria</taxon>
        <taxon>Bacillati</taxon>
        <taxon>Actinomycetota</taxon>
        <taxon>Actinomycetes</taxon>
        <taxon>Kitasatosporales</taxon>
        <taxon>Streptomycetaceae</taxon>
        <taxon>Streptomyces</taxon>
        <taxon>Streptomyces violaceusniger group</taxon>
    </lineage>
</organism>
<accession>D9WPK2</accession>
<gene>
    <name evidence="2" type="ORF">SSOG_01579</name>
</gene>
<dbReference type="RefSeq" id="WP_009713688.1">
    <property type="nucleotide sequence ID" value="NZ_GG657754.1"/>
</dbReference>
<evidence type="ECO:0000313" key="3">
    <source>
        <dbReference type="Proteomes" id="UP000003963"/>
    </source>
</evidence>